<evidence type="ECO:0000313" key="1">
    <source>
        <dbReference type="WBParaSite" id="MCU_013325-RA"/>
    </source>
</evidence>
<protein>
    <submittedName>
        <fullName evidence="1">Vitellogenin domain-containing protein</fullName>
    </submittedName>
</protein>
<dbReference type="WBParaSite" id="MCU_013325-RA">
    <property type="protein sequence ID" value="MCU_013325-RA"/>
    <property type="gene ID" value="MCU_013325"/>
</dbReference>
<sequence>NFDEKVNQFNHFKYRANKHANQLTTASIDIDDFIQIKFQVTSRPPTTASFAYYAVHENVMGQAASIHRNKTPHATFCKSSFTGLAKRGVFAFSKRQSRNEDFEVYLKHTAPRKLSAREKSIPTPICHDCSFDGDD</sequence>
<dbReference type="AlphaFoldDB" id="A0A5K3G522"/>
<proteinExistence type="predicted"/>
<organism evidence="1">
    <name type="scientific">Mesocestoides corti</name>
    <name type="common">Flatworm</name>
    <dbReference type="NCBI Taxonomy" id="53468"/>
    <lineage>
        <taxon>Eukaryota</taxon>
        <taxon>Metazoa</taxon>
        <taxon>Spiralia</taxon>
        <taxon>Lophotrochozoa</taxon>
        <taxon>Platyhelminthes</taxon>
        <taxon>Cestoda</taxon>
        <taxon>Eucestoda</taxon>
        <taxon>Cyclophyllidea</taxon>
        <taxon>Mesocestoididae</taxon>
        <taxon>Mesocestoides</taxon>
    </lineage>
</organism>
<reference evidence="1" key="1">
    <citation type="submission" date="2019-11" db="UniProtKB">
        <authorList>
            <consortium name="WormBaseParasite"/>
        </authorList>
    </citation>
    <scope>IDENTIFICATION</scope>
</reference>
<name>A0A5K3G522_MESCO</name>
<accession>A0A5K3G522</accession>